<name>A0ABN8ZUR8_RANTA</name>
<evidence type="ECO:0000256" key="1">
    <source>
        <dbReference type="SAM" id="MobiDB-lite"/>
    </source>
</evidence>
<accession>A0ABN8ZUR8</accession>
<evidence type="ECO:0000313" key="3">
    <source>
        <dbReference type="Proteomes" id="UP001176941"/>
    </source>
</evidence>
<gene>
    <name evidence="2" type="ORF">MRATA1EN1_LOCUS26645</name>
</gene>
<feature type="region of interest" description="Disordered" evidence="1">
    <location>
        <begin position="31"/>
        <end position="54"/>
    </location>
</feature>
<dbReference type="Proteomes" id="UP001176941">
    <property type="component" value="Chromosome 7"/>
</dbReference>
<organism evidence="2 3">
    <name type="scientific">Rangifer tarandus platyrhynchus</name>
    <name type="common">Svalbard reindeer</name>
    <dbReference type="NCBI Taxonomy" id="3082113"/>
    <lineage>
        <taxon>Eukaryota</taxon>
        <taxon>Metazoa</taxon>
        <taxon>Chordata</taxon>
        <taxon>Craniata</taxon>
        <taxon>Vertebrata</taxon>
        <taxon>Euteleostomi</taxon>
        <taxon>Mammalia</taxon>
        <taxon>Eutheria</taxon>
        <taxon>Laurasiatheria</taxon>
        <taxon>Artiodactyla</taxon>
        <taxon>Ruminantia</taxon>
        <taxon>Pecora</taxon>
        <taxon>Cervidae</taxon>
        <taxon>Odocoileinae</taxon>
        <taxon>Rangifer</taxon>
    </lineage>
</organism>
<evidence type="ECO:0000313" key="2">
    <source>
        <dbReference type="EMBL" id="CAI9177683.1"/>
    </source>
</evidence>
<protein>
    <submittedName>
        <fullName evidence="2">Uncharacterized protein</fullName>
    </submittedName>
</protein>
<reference evidence="2" key="1">
    <citation type="submission" date="2023-04" db="EMBL/GenBank/DDBJ databases">
        <authorList>
            <consortium name="ELIXIR-Norway"/>
        </authorList>
    </citation>
    <scope>NUCLEOTIDE SEQUENCE [LARGE SCALE GENOMIC DNA]</scope>
</reference>
<keyword evidence="3" id="KW-1185">Reference proteome</keyword>
<dbReference type="EMBL" id="OX459943">
    <property type="protein sequence ID" value="CAI9177683.1"/>
    <property type="molecule type" value="Genomic_DNA"/>
</dbReference>
<sequence>MYMPPFPGPRNTQHPDPANQAALSLQALAASLGADPSPRHQPCPGPDSIHPSNAASTVLGRVPQAASRALNNSGLRNGIMNSLTTQCGLGTCISRNTDSPGPFCRLEMYTRQETVAFTCLVGFRPD</sequence>
<proteinExistence type="predicted"/>